<dbReference type="GO" id="GO:0005737">
    <property type="term" value="C:cytoplasm"/>
    <property type="evidence" value="ECO:0007669"/>
    <property type="project" value="UniProtKB-SubCell"/>
</dbReference>
<comment type="cofactor">
    <cofactor evidence="5">
        <name>a divalent metal cation</name>
        <dbReference type="ChEBI" id="CHEBI:60240"/>
    </cofactor>
</comment>
<comment type="subcellular location">
    <subcellularLocation>
        <location evidence="1 5">Cytoplasm</location>
    </subcellularLocation>
</comment>
<evidence type="ECO:0000313" key="6">
    <source>
        <dbReference type="EMBL" id="GGW76813.1"/>
    </source>
</evidence>
<comment type="caution">
    <text evidence="5">Lacks conserved residue(s) required for the propagation of feature annotation.</text>
</comment>
<dbReference type="PIRSF" id="PIRSF006305">
    <property type="entry name" value="Maf"/>
    <property type="match status" value="1"/>
</dbReference>
<dbReference type="SUPFAM" id="SSF52972">
    <property type="entry name" value="ITPase-like"/>
    <property type="match status" value="1"/>
</dbReference>
<gene>
    <name evidence="6" type="ORF">GCM10007391_07040</name>
</gene>
<reference evidence="6" key="1">
    <citation type="journal article" date="2014" name="Int. J. Syst. Evol. Microbiol.">
        <title>Complete genome sequence of Corynebacterium casei LMG S-19264T (=DSM 44701T), isolated from a smear-ripened cheese.</title>
        <authorList>
            <consortium name="US DOE Joint Genome Institute (JGI-PGF)"/>
            <person name="Walter F."/>
            <person name="Albersmeier A."/>
            <person name="Kalinowski J."/>
            <person name="Ruckert C."/>
        </authorList>
    </citation>
    <scope>NUCLEOTIDE SEQUENCE</scope>
    <source>
        <strain evidence="6">KCTC 22164</strain>
    </source>
</reference>
<dbReference type="CDD" id="cd00555">
    <property type="entry name" value="Maf"/>
    <property type="match status" value="1"/>
</dbReference>
<keyword evidence="4 5" id="KW-0546">Nucleotide metabolism</keyword>
<evidence type="ECO:0000256" key="4">
    <source>
        <dbReference type="ARBA" id="ARBA00023080"/>
    </source>
</evidence>
<dbReference type="EC" id="3.6.1.-" evidence="5"/>
<keyword evidence="2 5" id="KW-0963">Cytoplasm</keyword>
<evidence type="ECO:0000256" key="1">
    <source>
        <dbReference type="ARBA" id="ARBA00004496"/>
    </source>
</evidence>
<reference evidence="6" key="2">
    <citation type="submission" date="2020-09" db="EMBL/GenBank/DDBJ databases">
        <authorList>
            <person name="Sun Q."/>
            <person name="Kim S."/>
        </authorList>
    </citation>
    <scope>NUCLEOTIDE SEQUENCE</scope>
    <source>
        <strain evidence="6">KCTC 22164</strain>
    </source>
</reference>
<dbReference type="Proteomes" id="UP000631300">
    <property type="component" value="Unassembled WGS sequence"/>
</dbReference>
<dbReference type="HAMAP" id="MF_00528">
    <property type="entry name" value="Maf"/>
    <property type="match status" value="1"/>
</dbReference>
<feature type="site" description="Important for substrate specificity" evidence="5">
    <location>
        <position position="70"/>
    </location>
</feature>
<feature type="active site" description="Proton acceptor" evidence="5">
    <location>
        <position position="69"/>
    </location>
</feature>
<keyword evidence="3 5" id="KW-0378">Hydrolase</keyword>
<dbReference type="InterPro" id="IPR003697">
    <property type="entry name" value="Maf-like"/>
</dbReference>
<dbReference type="AlphaFoldDB" id="A0A918JG10"/>
<dbReference type="NCBIfam" id="TIGR00172">
    <property type="entry name" value="maf"/>
    <property type="match status" value="1"/>
</dbReference>
<evidence type="ECO:0000256" key="5">
    <source>
        <dbReference type="HAMAP-Rule" id="MF_00528"/>
    </source>
</evidence>
<dbReference type="PANTHER" id="PTHR43213:SF10">
    <property type="entry name" value="7-METHYL-GTP PYROPHOSPHATASE"/>
    <property type="match status" value="1"/>
</dbReference>
<dbReference type="PANTHER" id="PTHR43213">
    <property type="entry name" value="BIFUNCTIONAL DTTP/UTP PYROPHOSPHATASE/METHYLTRANSFERASE PROTEIN-RELATED"/>
    <property type="match status" value="1"/>
</dbReference>
<name>A0A918JG10_9ALTE</name>
<dbReference type="RefSeq" id="WP_189403690.1">
    <property type="nucleotide sequence ID" value="NZ_BMXP01000001.1"/>
</dbReference>
<evidence type="ECO:0000313" key="7">
    <source>
        <dbReference type="Proteomes" id="UP000631300"/>
    </source>
</evidence>
<comment type="catalytic activity">
    <reaction evidence="5">
        <text>N(7)-methyl-GTP + H2O = N(7)-methyl-GMP + diphosphate + H(+)</text>
        <dbReference type="Rhea" id="RHEA:58744"/>
        <dbReference type="ChEBI" id="CHEBI:15377"/>
        <dbReference type="ChEBI" id="CHEBI:15378"/>
        <dbReference type="ChEBI" id="CHEBI:33019"/>
        <dbReference type="ChEBI" id="CHEBI:58285"/>
        <dbReference type="ChEBI" id="CHEBI:87133"/>
    </reaction>
</comment>
<feature type="site" description="Important for substrate specificity" evidence="5">
    <location>
        <position position="12"/>
    </location>
</feature>
<dbReference type="GO" id="GO:0009117">
    <property type="term" value="P:nucleotide metabolic process"/>
    <property type="evidence" value="ECO:0007669"/>
    <property type="project" value="UniProtKB-KW"/>
</dbReference>
<keyword evidence="7" id="KW-1185">Reference proteome</keyword>
<proteinExistence type="inferred from homology"/>
<dbReference type="Pfam" id="PF02545">
    <property type="entry name" value="Maf"/>
    <property type="match status" value="1"/>
</dbReference>
<feature type="site" description="Important for substrate specificity" evidence="5">
    <location>
        <position position="158"/>
    </location>
</feature>
<comment type="caution">
    <text evidence="6">The sequence shown here is derived from an EMBL/GenBank/DDBJ whole genome shotgun (WGS) entry which is preliminary data.</text>
</comment>
<sequence>MAPLILASGSRYRQQQFRALGIDVQCIAPDIDETPFPDECPAALCQRLADAKAHKIATQHPDALVIGSDQVALIEGSEPAQVLGKPHTHENAVNQLKMCSGAAVSFYTAVSLHCQSQNIRTTQMEPTRVIFRALSDTDIERYLLCEKPYDCAGSFKSEGRGVLLFERIETRDPNALIGLPVMLVRDMLASHAGVDLLALATAQATG</sequence>
<protein>
    <recommendedName>
        <fullName evidence="5">7-methyl-GTP pyrophosphatase</fullName>
        <shortName evidence="5">m(7)GTP pyrophosphatase</shortName>
        <ecNumber evidence="5">3.6.1.-</ecNumber>
    </recommendedName>
</protein>
<dbReference type="EMBL" id="BMXP01000001">
    <property type="protein sequence ID" value="GGW76813.1"/>
    <property type="molecule type" value="Genomic_DNA"/>
</dbReference>
<comment type="similarity">
    <text evidence="5">Belongs to the Maf family. YceF subfamily.</text>
</comment>
<evidence type="ECO:0000256" key="3">
    <source>
        <dbReference type="ARBA" id="ARBA00022801"/>
    </source>
</evidence>
<dbReference type="Gene3D" id="3.90.950.10">
    <property type="match status" value="1"/>
</dbReference>
<comment type="function">
    <text evidence="5">Nucleoside triphosphate pyrophosphatase that hydrolyzes 7-methyl-GTP (m(7)GTP). May have a dual role in cell division arrest and in preventing the incorporation of modified nucleotides into cellular nucleic acids.</text>
</comment>
<dbReference type="GO" id="GO:0047429">
    <property type="term" value="F:nucleoside triphosphate diphosphatase activity"/>
    <property type="evidence" value="ECO:0007669"/>
    <property type="project" value="InterPro"/>
</dbReference>
<accession>A0A918JG10</accession>
<evidence type="ECO:0000256" key="2">
    <source>
        <dbReference type="ARBA" id="ARBA00022490"/>
    </source>
</evidence>
<organism evidence="6 7">
    <name type="scientific">Alteromonas halophila</name>
    <dbReference type="NCBI Taxonomy" id="516698"/>
    <lineage>
        <taxon>Bacteria</taxon>
        <taxon>Pseudomonadati</taxon>
        <taxon>Pseudomonadota</taxon>
        <taxon>Gammaproteobacteria</taxon>
        <taxon>Alteromonadales</taxon>
        <taxon>Alteromonadaceae</taxon>
        <taxon>Alteromonas/Salinimonas group</taxon>
        <taxon>Alteromonas</taxon>
    </lineage>
</organism>
<dbReference type="InterPro" id="IPR029001">
    <property type="entry name" value="ITPase-like_fam"/>
</dbReference>